<organism evidence="2 3">
    <name type="scientific">Rhodococcus antarcticus</name>
    <dbReference type="NCBI Taxonomy" id="2987751"/>
    <lineage>
        <taxon>Bacteria</taxon>
        <taxon>Bacillati</taxon>
        <taxon>Actinomycetota</taxon>
        <taxon>Actinomycetes</taxon>
        <taxon>Mycobacteriales</taxon>
        <taxon>Nocardiaceae</taxon>
        <taxon>Rhodococcus</taxon>
    </lineage>
</organism>
<proteinExistence type="predicted"/>
<name>A0ABY6NWD8_9NOCA</name>
<dbReference type="RefSeq" id="WP_265381817.1">
    <property type="nucleotide sequence ID" value="NZ_CP110615.1"/>
</dbReference>
<evidence type="ECO:0008006" key="4">
    <source>
        <dbReference type="Google" id="ProtNLM"/>
    </source>
</evidence>
<evidence type="ECO:0000313" key="2">
    <source>
        <dbReference type="EMBL" id="UZJ23709.1"/>
    </source>
</evidence>
<keyword evidence="3" id="KW-1185">Reference proteome</keyword>
<reference evidence="2" key="1">
    <citation type="submission" date="2022-10" db="EMBL/GenBank/DDBJ databases">
        <title>Rhodococcus sp.75.</title>
        <authorList>
            <person name="Sun M."/>
        </authorList>
    </citation>
    <scope>NUCLEOTIDE SEQUENCE</scope>
    <source>
        <strain evidence="2">75</strain>
    </source>
</reference>
<protein>
    <recommendedName>
        <fullName evidence="4">Scaffolding protein</fullName>
    </recommendedName>
</protein>
<feature type="region of interest" description="Disordered" evidence="1">
    <location>
        <begin position="26"/>
        <end position="75"/>
    </location>
</feature>
<feature type="region of interest" description="Disordered" evidence="1">
    <location>
        <begin position="167"/>
        <end position="201"/>
    </location>
</feature>
<evidence type="ECO:0000256" key="1">
    <source>
        <dbReference type="SAM" id="MobiDB-lite"/>
    </source>
</evidence>
<evidence type="ECO:0000313" key="3">
    <source>
        <dbReference type="Proteomes" id="UP001164965"/>
    </source>
</evidence>
<dbReference type="EMBL" id="CP110615">
    <property type="protein sequence ID" value="UZJ23709.1"/>
    <property type="molecule type" value="Genomic_DNA"/>
</dbReference>
<feature type="compositionally biased region" description="Low complexity" evidence="1">
    <location>
        <begin position="32"/>
        <end position="46"/>
    </location>
</feature>
<sequence length="201" mass="22175">MILKLIDTDQSLIDSIFARRRALHGDLRMEDPGTPVVDPAVPAVEPVEGDPKEDPAEPVEDEPKVKPEDELPDWAKSELTKVRGEAANYRTRLREVEKKLTEAKTPEEHAAALQEFQDKNATLERSLIVNSVARKHDLPDALAARLNGSTEAELEADAKELAKLLAPTAPADLRGGLDPDDEDTDSSDPRAMAKRYGGRRR</sequence>
<gene>
    <name evidence="2" type="ORF">RHODO2019_10865</name>
</gene>
<feature type="compositionally biased region" description="Basic and acidic residues" evidence="1">
    <location>
        <begin position="49"/>
        <end position="75"/>
    </location>
</feature>
<accession>A0ABY6NWD8</accession>
<feature type="compositionally biased region" description="Basic residues" evidence="1">
    <location>
        <begin position="192"/>
        <end position="201"/>
    </location>
</feature>
<dbReference type="Proteomes" id="UP001164965">
    <property type="component" value="Chromosome"/>
</dbReference>